<comment type="caution">
    <text evidence="2">The sequence shown here is derived from an EMBL/GenBank/DDBJ whole genome shotgun (WGS) entry which is preliminary data.</text>
</comment>
<dbReference type="Proteomes" id="UP001165267">
    <property type="component" value="Unassembled WGS sequence"/>
</dbReference>
<protein>
    <submittedName>
        <fullName evidence="2">MbcA/ParS/Xre antitoxin family protein</fullName>
    </submittedName>
</protein>
<evidence type="ECO:0000313" key="2">
    <source>
        <dbReference type="EMBL" id="MCR2745281.1"/>
    </source>
</evidence>
<dbReference type="RefSeq" id="WP_257510530.1">
    <property type="nucleotide sequence ID" value="NZ_JANKHG010000001.1"/>
</dbReference>
<name>A0ABT1XDC8_9BURK</name>
<proteinExistence type="predicted"/>
<evidence type="ECO:0000313" key="3">
    <source>
        <dbReference type="Proteomes" id="UP001165267"/>
    </source>
</evidence>
<feature type="domain" description="Antitoxin Xre/MbcA/ParS-like toxin-binding" evidence="1">
    <location>
        <begin position="74"/>
        <end position="115"/>
    </location>
</feature>
<dbReference type="Pfam" id="PF09722">
    <property type="entry name" value="Xre_MbcA_ParS_C"/>
    <property type="match status" value="1"/>
</dbReference>
<organism evidence="2 3">
    <name type="scientific">Limnobacter parvus</name>
    <dbReference type="NCBI Taxonomy" id="2939690"/>
    <lineage>
        <taxon>Bacteria</taxon>
        <taxon>Pseudomonadati</taxon>
        <taxon>Pseudomonadota</taxon>
        <taxon>Betaproteobacteria</taxon>
        <taxon>Burkholderiales</taxon>
        <taxon>Burkholderiaceae</taxon>
        <taxon>Limnobacter</taxon>
    </lineage>
</organism>
<gene>
    <name evidence="2" type="ORF">NSP04_01315</name>
</gene>
<keyword evidence="3" id="KW-1185">Reference proteome</keyword>
<dbReference type="EMBL" id="JANKHG010000001">
    <property type="protein sequence ID" value="MCR2745281.1"/>
    <property type="molecule type" value="Genomic_DNA"/>
</dbReference>
<evidence type="ECO:0000259" key="1">
    <source>
        <dbReference type="Pfam" id="PF09722"/>
    </source>
</evidence>
<reference evidence="2" key="1">
    <citation type="submission" date="2022-07" db="EMBL/GenBank/DDBJ databases">
        <authorList>
            <person name="Xamxidin M."/>
        </authorList>
    </citation>
    <scope>NUCLEOTIDE SEQUENCE</scope>
    <source>
        <strain evidence="2">YS8-69</strain>
    </source>
</reference>
<dbReference type="InterPro" id="IPR024467">
    <property type="entry name" value="Xre/MbcA/ParS-like_toxin-bd"/>
</dbReference>
<sequence length="118" mass="12750">MHFSQFTDLAAELGLNQKTLSSWVGISSGSLNWARQRGTFKGDASSLLSGVQLMLDTIKTADLSPDAVNFQHGRWLASWMEEPNPALGGVTPRELLGEPDGQGTVLNLLNAILHGVYQ</sequence>
<accession>A0ABT1XDC8</accession>